<accession>A0A8B6CH96</accession>
<sequence>MGGNQSAEANGIEGCSGCDVHLPPANPNWDFVKACEANPNMKTFCFWTRAEYPEVVSAGISVGQKGDTAEFGLKGSVQTTIGEKLFKYFRIYTQRDQHRYWCSECFAINRPKIATSVFLELSGKGKIISKDMKLVQMGSQ</sequence>
<comment type="caution">
    <text evidence="1">The sequence shown here is derived from an EMBL/GenBank/DDBJ whole genome shotgun (WGS) entry which is preliminary data.</text>
</comment>
<dbReference type="Proteomes" id="UP000596742">
    <property type="component" value="Unassembled WGS sequence"/>
</dbReference>
<keyword evidence="2" id="KW-1185">Reference proteome</keyword>
<protein>
    <submittedName>
        <fullName evidence="1">Uncharacterized protein</fullName>
    </submittedName>
</protein>
<name>A0A8B6CH96_MYTGA</name>
<proteinExistence type="predicted"/>
<gene>
    <name evidence="1" type="ORF">MGAL_10B005008</name>
</gene>
<reference evidence="1" key="1">
    <citation type="submission" date="2018-11" db="EMBL/GenBank/DDBJ databases">
        <authorList>
            <person name="Alioto T."/>
            <person name="Alioto T."/>
        </authorList>
    </citation>
    <scope>NUCLEOTIDE SEQUENCE</scope>
</reference>
<organism evidence="1 2">
    <name type="scientific">Mytilus galloprovincialis</name>
    <name type="common">Mediterranean mussel</name>
    <dbReference type="NCBI Taxonomy" id="29158"/>
    <lineage>
        <taxon>Eukaryota</taxon>
        <taxon>Metazoa</taxon>
        <taxon>Spiralia</taxon>
        <taxon>Lophotrochozoa</taxon>
        <taxon>Mollusca</taxon>
        <taxon>Bivalvia</taxon>
        <taxon>Autobranchia</taxon>
        <taxon>Pteriomorphia</taxon>
        <taxon>Mytilida</taxon>
        <taxon>Mytiloidea</taxon>
        <taxon>Mytilidae</taxon>
        <taxon>Mytilinae</taxon>
        <taxon>Mytilus</taxon>
    </lineage>
</organism>
<dbReference type="AlphaFoldDB" id="A0A8B6CH96"/>
<evidence type="ECO:0000313" key="2">
    <source>
        <dbReference type="Proteomes" id="UP000596742"/>
    </source>
</evidence>
<evidence type="ECO:0000313" key="1">
    <source>
        <dbReference type="EMBL" id="VDI04535.1"/>
    </source>
</evidence>
<dbReference type="EMBL" id="UYJE01001728">
    <property type="protein sequence ID" value="VDI04535.1"/>
    <property type="molecule type" value="Genomic_DNA"/>
</dbReference>